<dbReference type="RefSeq" id="WP_183206358.1">
    <property type="nucleotide sequence ID" value="NZ_JAAAMM010000001.1"/>
</dbReference>
<comment type="caution">
    <text evidence="2">The sequence shown here is derived from an EMBL/GenBank/DDBJ whole genome shotgun (WGS) entry which is preliminary data.</text>
</comment>
<keyword evidence="3" id="KW-1185">Reference proteome</keyword>
<name>A0A7W6HB23_9HYPH</name>
<proteinExistence type="predicted"/>
<sequence>MSGSAEGMDSLQEGSAREENQMRMAALERFHTGLEKLHLAEAELASIRADLARSGVNVEISDSLHW</sequence>
<feature type="region of interest" description="Disordered" evidence="1">
    <location>
        <begin position="1"/>
        <end position="21"/>
    </location>
</feature>
<dbReference type="EMBL" id="JACIEM010000001">
    <property type="protein sequence ID" value="MBB4001886.1"/>
    <property type="molecule type" value="Genomic_DNA"/>
</dbReference>
<accession>A0A7W6HB23</accession>
<reference evidence="2 3" key="1">
    <citation type="submission" date="2020-08" db="EMBL/GenBank/DDBJ databases">
        <title>Genomic Encyclopedia of Type Strains, Phase IV (KMG-IV): sequencing the most valuable type-strain genomes for metagenomic binning, comparative biology and taxonomic classification.</title>
        <authorList>
            <person name="Goeker M."/>
        </authorList>
    </citation>
    <scope>NUCLEOTIDE SEQUENCE [LARGE SCALE GENOMIC DNA]</scope>
    <source>
        <strain evidence="2 3">DSM 103570</strain>
    </source>
</reference>
<gene>
    <name evidence="2" type="ORF">GGR03_000933</name>
</gene>
<protein>
    <submittedName>
        <fullName evidence="2">Uncharacterized protein</fullName>
    </submittedName>
</protein>
<evidence type="ECO:0000256" key="1">
    <source>
        <dbReference type="SAM" id="MobiDB-lite"/>
    </source>
</evidence>
<evidence type="ECO:0000313" key="2">
    <source>
        <dbReference type="EMBL" id="MBB4001886.1"/>
    </source>
</evidence>
<evidence type="ECO:0000313" key="3">
    <source>
        <dbReference type="Proteomes" id="UP000588647"/>
    </source>
</evidence>
<organism evidence="2 3">
    <name type="scientific">Aurantimonas endophytica</name>
    <dbReference type="NCBI Taxonomy" id="1522175"/>
    <lineage>
        <taxon>Bacteria</taxon>
        <taxon>Pseudomonadati</taxon>
        <taxon>Pseudomonadota</taxon>
        <taxon>Alphaproteobacteria</taxon>
        <taxon>Hyphomicrobiales</taxon>
        <taxon>Aurantimonadaceae</taxon>
        <taxon>Aurantimonas</taxon>
    </lineage>
</organism>
<dbReference type="AlphaFoldDB" id="A0A7W6HB23"/>
<dbReference type="Proteomes" id="UP000588647">
    <property type="component" value="Unassembled WGS sequence"/>
</dbReference>